<evidence type="ECO:0000313" key="3">
    <source>
        <dbReference type="Proteomes" id="UP000837857"/>
    </source>
</evidence>
<feature type="compositionally biased region" description="Polar residues" evidence="1">
    <location>
        <begin position="1"/>
        <end position="23"/>
    </location>
</feature>
<gene>
    <name evidence="2" type="ORF">IPOD504_LOCUS15692</name>
</gene>
<proteinExistence type="predicted"/>
<organism evidence="2 3">
    <name type="scientific">Iphiclides podalirius</name>
    <name type="common">scarce swallowtail</name>
    <dbReference type="NCBI Taxonomy" id="110791"/>
    <lineage>
        <taxon>Eukaryota</taxon>
        <taxon>Metazoa</taxon>
        <taxon>Ecdysozoa</taxon>
        <taxon>Arthropoda</taxon>
        <taxon>Hexapoda</taxon>
        <taxon>Insecta</taxon>
        <taxon>Pterygota</taxon>
        <taxon>Neoptera</taxon>
        <taxon>Endopterygota</taxon>
        <taxon>Lepidoptera</taxon>
        <taxon>Glossata</taxon>
        <taxon>Ditrysia</taxon>
        <taxon>Papilionoidea</taxon>
        <taxon>Papilionidae</taxon>
        <taxon>Papilioninae</taxon>
        <taxon>Iphiclides</taxon>
    </lineage>
</organism>
<sequence>MPSSDANIAASCSSTEKVNSGNNGRRMVRPRPKRNEAIYGATDAAFHSAKTKIQHASKFMKRATRIDYSRCE</sequence>
<feature type="region of interest" description="Disordered" evidence="1">
    <location>
        <begin position="1"/>
        <end position="35"/>
    </location>
</feature>
<protein>
    <submittedName>
        <fullName evidence="2">Uncharacterized protein</fullName>
    </submittedName>
</protein>
<dbReference type="Proteomes" id="UP000837857">
    <property type="component" value="Chromosome 7"/>
</dbReference>
<reference evidence="2" key="1">
    <citation type="submission" date="2022-03" db="EMBL/GenBank/DDBJ databases">
        <authorList>
            <person name="Martin H S."/>
        </authorList>
    </citation>
    <scope>NUCLEOTIDE SEQUENCE</scope>
</reference>
<evidence type="ECO:0000256" key="1">
    <source>
        <dbReference type="SAM" id="MobiDB-lite"/>
    </source>
</evidence>
<accession>A0ABN8J3B0</accession>
<keyword evidence="3" id="KW-1185">Reference proteome</keyword>
<feature type="non-terminal residue" evidence="2">
    <location>
        <position position="72"/>
    </location>
</feature>
<name>A0ABN8J3B0_9NEOP</name>
<evidence type="ECO:0000313" key="2">
    <source>
        <dbReference type="EMBL" id="CAH2073558.1"/>
    </source>
</evidence>
<dbReference type="EMBL" id="OW152819">
    <property type="protein sequence ID" value="CAH2073558.1"/>
    <property type="molecule type" value="Genomic_DNA"/>
</dbReference>